<accession>A0A8I0AGI5</accession>
<organism evidence="2 3">
    <name type="scientific">Coprococcus hominis</name>
    <name type="common">ex Liu et al. 2022</name>
    <dbReference type="NCBI Taxonomy" id="2763039"/>
    <lineage>
        <taxon>Bacteria</taxon>
        <taxon>Bacillati</taxon>
        <taxon>Bacillota</taxon>
        <taxon>Clostridia</taxon>
        <taxon>Lachnospirales</taxon>
        <taxon>Lachnospiraceae</taxon>
        <taxon>Coprococcus</taxon>
    </lineage>
</organism>
<proteinExistence type="predicted"/>
<protein>
    <submittedName>
        <fullName evidence="2">Uncharacterized protein</fullName>
    </submittedName>
</protein>
<feature type="transmembrane region" description="Helical" evidence="1">
    <location>
        <begin position="16"/>
        <end position="36"/>
    </location>
</feature>
<dbReference type="AlphaFoldDB" id="A0A8I0AGI5"/>
<dbReference type="EMBL" id="JACOOX010000001">
    <property type="protein sequence ID" value="MBC5661650.1"/>
    <property type="molecule type" value="Genomic_DNA"/>
</dbReference>
<keyword evidence="3" id="KW-1185">Reference proteome</keyword>
<evidence type="ECO:0000313" key="2">
    <source>
        <dbReference type="EMBL" id="MBC5661650.1"/>
    </source>
</evidence>
<dbReference type="Proteomes" id="UP000615234">
    <property type="component" value="Unassembled WGS sequence"/>
</dbReference>
<evidence type="ECO:0000256" key="1">
    <source>
        <dbReference type="SAM" id="Phobius"/>
    </source>
</evidence>
<keyword evidence="1" id="KW-0812">Transmembrane</keyword>
<keyword evidence="1" id="KW-1133">Transmembrane helix</keyword>
<keyword evidence="1" id="KW-0472">Membrane</keyword>
<name>A0A8I0AGI5_9FIRM</name>
<evidence type="ECO:0000313" key="3">
    <source>
        <dbReference type="Proteomes" id="UP000615234"/>
    </source>
</evidence>
<sequence length="70" mass="7996">MDSINILLTGFKLLPIIQGIVCGGLFAAGLLLSWMLRSNLHGEMETEKEFARQHKISYYQIDQGHKILFF</sequence>
<comment type="caution">
    <text evidence="2">The sequence shown here is derived from an EMBL/GenBank/DDBJ whole genome shotgun (WGS) entry which is preliminary data.</text>
</comment>
<gene>
    <name evidence="2" type="ORF">H8S09_01875</name>
</gene>
<dbReference type="RefSeq" id="WP_021944447.1">
    <property type="nucleotide sequence ID" value="NZ_JACOOX010000001.1"/>
</dbReference>
<reference evidence="2 3" key="1">
    <citation type="submission" date="2020-08" db="EMBL/GenBank/DDBJ databases">
        <title>Genome public.</title>
        <authorList>
            <person name="Liu C."/>
            <person name="Sun Q."/>
        </authorList>
    </citation>
    <scope>NUCLEOTIDE SEQUENCE [LARGE SCALE GENOMIC DNA]</scope>
    <source>
        <strain evidence="2 3">NSJ-10</strain>
    </source>
</reference>